<keyword evidence="1" id="KW-1133">Transmembrane helix</keyword>
<dbReference type="GO" id="GO:0006397">
    <property type="term" value="P:mRNA processing"/>
    <property type="evidence" value="ECO:0007669"/>
    <property type="project" value="InterPro"/>
</dbReference>
<dbReference type="EMBL" id="JAYMYR010000008">
    <property type="protein sequence ID" value="KAK7346556.1"/>
    <property type="molecule type" value="Genomic_DNA"/>
</dbReference>
<dbReference type="GO" id="GO:0006511">
    <property type="term" value="P:ubiquitin-dependent protein catabolic process"/>
    <property type="evidence" value="ECO:0007669"/>
    <property type="project" value="TreeGrafter"/>
</dbReference>
<keyword evidence="1" id="KW-0472">Membrane</keyword>
<protein>
    <submittedName>
        <fullName evidence="2">Uncharacterized protein</fullName>
    </submittedName>
</protein>
<reference evidence="2 3" key="1">
    <citation type="submission" date="2024-01" db="EMBL/GenBank/DDBJ databases">
        <title>The genomes of 5 underutilized Papilionoideae crops provide insights into root nodulation and disease resistanc.</title>
        <authorList>
            <person name="Jiang F."/>
        </authorList>
    </citation>
    <scope>NUCLEOTIDE SEQUENCE [LARGE SCALE GENOMIC DNA]</scope>
    <source>
        <strain evidence="2">JINMINGXINNONG_FW02</strain>
        <tissue evidence="2">Leaves</tissue>
    </source>
</reference>
<keyword evidence="3" id="KW-1185">Reference proteome</keyword>
<keyword evidence="1" id="KW-0812">Transmembrane</keyword>
<proteinExistence type="predicted"/>
<dbReference type="AlphaFoldDB" id="A0AAN9M367"/>
<dbReference type="Gene3D" id="4.10.60.10">
    <property type="entry name" value="Zinc finger, CCHC-type"/>
    <property type="match status" value="1"/>
</dbReference>
<evidence type="ECO:0000256" key="1">
    <source>
        <dbReference type="SAM" id="Phobius"/>
    </source>
</evidence>
<dbReference type="GO" id="GO:0005634">
    <property type="term" value="C:nucleus"/>
    <property type="evidence" value="ECO:0007669"/>
    <property type="project" value="TreeGrafter"/>
</dbReference>
<dbReference type="GO" id="GO:0061630">
    <property type="term" value="F:ubiquitin protein ligase activity"/>
    <property type="evidence" value="ECO:0007669"/>
    <property type="project" value="InterPro"/>
</dbReference>
<accession>A0AAN9M367</accession>
<comment type="caution">
    <text evidence="2">The sequence shown here is derived from an EMBL/GenBank/DDBJ whole genome shotgun (WGS) entry which is preliminary data.</text>
</comment>
<gene>
    <name evidence="2" type="ORF">VNO80_21077</name>
</gene>
<dbReference type="Proteomes" id="UP001374584">
    <property type="component" value="Unassembled WGS sequence"/>
</dbReference>
<feature type="transmembrane region" description="Helical" evidence="1">
    <location>
        <begin position="123"/>
        <end position="146"/>
    </location>
</feature>
<dbReference type="PANTHER" id="PTHR15439">
    <property type="entry name" value="RETINOBLASTOMA-BINDING PROTEIN 6"/>
    <property type="match status" value="1"/>
</dbReference>
<dbReference type="PANTHER" id="PTHR15439:SF0">
    <property type="entry name" value="CELL DIVISION CYCLE AND APOPTOSIS REGULATOR PROTEIN 1-RELATED"/>
    <property type="match status" value="1"/>
</dbReference>
<evidence type="ECO:0000313" key="2">
    <source>
        <dbReference type="EMBL" id="KAK7346556.1"/>
    </source>
</evidence>
<dbReference type="InterPro" id="IPR033489">
    <property type="entry name" value="RBBP6"/>
</dbReference>
<evidence type="ECO:0000313" key="3">
    <source>
        <dbReference type="Proteomes" id="UP001374584"/>
    </source>
</evidence>
<organism evidence="2 3">
    <name type="scientific">Phaseolus coccineus</name>
    <name type="common">Scarlet runner bean</name>
    <name type="synonym">Phaseolus multiflorus</name>
    <dbReference type="NCBI Taxonomy" id="3886"/>
    <lineage>
        <taxon>Eukaryota</taxon>
        <taxon>Viridiplantae</taxon>
        <taxon>Streptophyta</taxon>
        <taxon>Embryophyta</taxon>
        <taxon>Tracheophyta</taxon>
        <taxon>Spermatophyta</taxon>
        <taxon>Magnoliopsida</taxon>
        <taxon>eudicotyledons</taxon>
        <taxon>Gunneridae</taxon>
        <taxon>Pentapetalae</taxon>
        <taxon>rosids</taxon>
        <taxon>fabids</taxon>
        <taxon>Fabales</taxon>
        <taxon>Fabaceae</taxon>
        <taxon>Papilionoideae</taxon>
        <taxon>50 kb inversion clade</taxon>
        <taxon>NPAAA clade</taxon>
        <taxon>indigoferoid/millettioid clade</taxon>
        <taxon>Phaseoleae</taxon>
        <taxon>Phaseolus</taxon>
    </lineage>
</organism>
<dbReference type="GO" id="GO:0016567">
    <property type="term" value="P:protein ubiquitination"/>
    <property type="evidence" value="ECO:0007669"/>
    <property type="project" value="InterPro"/>
</dbReference>
<sequence length="198" mass="22140">MGRCLCLHCFHLDILNSGEKSSQSGNGDFIQHCPTNGDPNYDMRKVKQTTGIPRSMLMVNSQGSYALPSIRDYIISKCVCVCGATNILVDELLPNKTLRDTINHTVLAIAVLKMLEALFKFKVIETIMMSLELLLSIIVPMFPFFVYEFEFSDMESARCPQPKIPSPTSSAASMGRFRPLLSAPPSNNKEIHFYVLVK</sequence>
<name>A0AAN9M367_PHACN</name>